<protein>
    <submittedName>
        <fullName evidence="1">Uncharacterized protein</fullName>
    </submittedName>
</protein>
<dbReference type="InterPro" id="IPR013396">
    <property type="entry name" value="CRISPR-assoc_prot_Csy4"/>
</dbReference>
<comment type="caution">
    <text evidence="1">The sequence shown here is derived from an EMBL/GenBank/DDBJ whole genome shotgun (WGS) entry which is preliminary data.</text>
</comment>
<dbReference type="AlphaFoldDB" id="A0A1Q8T907"/>
<evidence type="ECO:0000313" key="2">
    <source>
        <dbReference type="Proteomes" id="UP000186806"/>
    </source>
</evidence>
<dbReference type="InterPro" id="IPR042564">
    <property type="entry name" value="CRISPR-Cas6/Csy4_sf"/>
</dbReference>
<sequence length="23" mass="2710">MDEPTVGRFNHYGLSREATVPWF</sequence>
<accession>A0A1Q8T907</accession>
<proteinExistence type="predicted"/>
<dbReference type="GO" id="GO:0004519">
    <property type="term" value="F:endonuclease activity"/>
    <property type="evidence" value="ECO:0007669"/>
    <property type="project" value="InterPro"/>
</dbReference>
<keyword evidence="2" id="KW-1185">Reference proteome</keyword>
<dbReference type="RefSeq" id="WP_075370326.1">
    <property type="nucleotide sequence ID" value="NZ_MSDQ01000042.1"/>
</dbReference>
<gene>
    <name evidence="1" type="ORF">BTW10_16325</name>
</gene>
<dbReference type="Proteomes" id="UP000186806">
    <property type="component" value="Unassembled WGS sequence"/>
</dbReference>
<dbReference type="GO" id="GO:0043571">
    <property type="term" value="P:maintenance of CRISPR repeat elements"/>
    <property type="evidence" value="ECO:0007669"/>
    <property type="project" value="InterPro"/>
</dbReference>
<evidence type="ECO:0000313" key="1">
    <source>
        <dbReference type="EMBL" id="OLO10166.1"/>
    </source>
</evidence>
<dbReference type="EMBL" id="MSDQ01000042">
    <property type="protein sequence ID" value="OLO10166.1"/>
    <property type="molecule type" value="Genomic_DNA"/>
</dbReference>
<name>A0A1Q8T907_9GAMM</name>
<organism evidence="1 2">
    <name type="scientific">Chromohalobacter japonicus</name>
    <dbReference type="NCBI Taxonomy" id="223900"/>
    <lineage>
        <taxon>Bacteria</taxon>
        <taxon>Pseudomonadati</taxon>
        <taxon>Pseudomonadota</taxon>
        <taxon>Gammaproteobacteria</taxon>
        <taxon>Oceanospirillales</taxon>
        <taxon>Halomonadaceae</taxon>
        <taxon>Chromohalobacter</taxon>
    </lineage>
</organism>
<dbReference type="Gene3D" id="3.30.70.2540">
    <property type="entry name" value="CRISPR-associated endoribonuclease Cas6/Csy4"/>
    <property type="match status" value="1"/>
</dbReference>
<dbReference type="Pfam" id="PF09618">
    <property type="entry name" value="Cas_Csy4"/>
    <property type="match status" value="1"/>
</dbReference>
<reference evidence="1 2" key="1">
    <citation type="submission" date="2016-12" db="EMBL/GenBank/DDBJ databases">
        <title>Draft genome sequences of strains Salinicola socius SMB35, Salinicola sp. MH3R3-1 and Chromohalobacter sp. SMB17 from the Verkhnekamsk potash mining region of Russia.</title>
        <authorList>
            <person name="Mavrodi D.V."/>
            <person name="Olsson B.E."/>
            <person name="Korsakova E.S."/>
            <person name="Pyankova A."/>
            <person name="Mavrodi O.V."/>
            <person name="Plotnikova E.G."/>
        </authorList>
    </citation>
    <scope>NUCLEOTIDE SEQUENCE [LARGE SCALE GENOMIC DNA]</scope>
    <source>
        <strain evidence="1 2">SMB17</strain>
    </source>
</reference>